<accession>A0A1W1XRL3</accession>
<dbReference type="InterPro" id="IPR006058">
    <property type="entry name" value="2Fe2S_fd_BS"/>
</dbReference>
<dbReference type="InterPro" id="IPR036010">
    <property type="entry name" value="2Fe-2S_ferredoxin-like_sf"/>
</dbReference>
<organism evidence="2 3">
    <name type="scientific">Andreprevotia lacus DSM 23236</name>
    <dbReference type="NCBI Taxonomy" id="1121001"/>
    <lineage>
        <taxon>Bacteria</taxon>
        <taxon>Pseudomonadati</taxon>
        <taxon>Pseudomonadota</taxon>
        <taxon>Betaproteobacteria</taxon>
        <taxon>Neisseriales</taxon>
        <taxon>Chitinibacteraceae</taxon>
        <taxon>Andreprevotia</taxon>
    </lineage>
</organism>
<dbReference type="RefSeq" id="WP_176216920.1">
    <property type="nucleotide sequence ID" value="NZ_FWXD01000014.1"/>
</dbReference>
<dbReference type="Gene3D" id="3.10.20.30">
    <property type="match status" value="1"/>
</dbReference>
<proteinExistence type="predicted"/>
<sequence>MSTAAPEAGPATVQLRFADHDGQPLLAAIAPAGSRLIDVVRELARQGRLTLQWRCAQGTCGTCLVHLEHAGSGQPLQLTPMERNVLVRHGHLPAAANLTQIDEKQTPRLACHVRCSADLLIYIQKE</sequence>
<dbReference type="Proteomes" id="UP000192761">
    <property type="component" value="Unassembled WGS sequence"/>
</dbReference>
<dbReference type="PROSITE" id="PS51085">
    <property type="entry name" value="2FE2S_FER_2"/>
    <property type="match status" value="1"/>
</dbReference>
<dbReference type="CDD" id="cd00207">
    <property type="entry name" value="fer2"/>
    <property type="match status" value="1"/>
</dbReference>
<dbReference type="STRING" id="1121001.SAMN02745857_02554"/>
<evidence type="ECO:0000313" key="3">
    <source>
        <dbReference type="Proteomes" id="UP000192761"/>
    </source>
</evidence>
<evidence type="ECO:0000259" key="1">
    <source>
        <dbReference type="PROSITE" id="PS51085"/>
    </source>
</evidence>
<dbReference type="PROSITE" id="PS00197">
    <property type="entry name" value="2FE2S_FER_1"/>
    <property type="match status" value="1"/>
</dbReference>
<dbReference type="EMBL" id="FWXD01000014">
    <property type="protein sequence ID" value="SMC26620.1"/>
    <property type="molecule type" value="Genomic_DNA"/>
</dbReference>
<evidence type="ECO:0000313" key="2">
    <source>
        <dbReference type="EMBL" id="SMC26620.1"/>
    </source>
</evidence>
<dbReference type="GO" id="GO:0051537">
    <property type="term" value="F:2 iron, 2 sulfur cluster binding"/>
    <property type="evidence" value="ECO:0007669"/>
    <property type="project" value="InterPro"/>
</dbReference>
<feature type="domain" description="2Fe-2S ferredoxin-type" evidence="1">
    <location>
        <begin position="13"/>
        <end position="126"/>
    </location>
</feature>
<reference evidence="2 3" key="1">
    <citation type="submission" date="2017-04" db="EMBL/GenBank/DDBJ databases">
        <authorList>
            <person name="Afonso C.L."/>
            <person name="Miller P.J."/>
            <person name="Scott M.A."/>
            <person name="Spackman E."/>
            <person name="Goraichik I."/>
            <person name="Dimitrov K.M."/>
            <person name="Suarez D.L."/>
            <person name="Swayne D.E."/>
        </authorList>
    </citation>
    <scope>NUCLEOTIDE SEQUENCE [LARGE SCALE GENOMIC DNA]</scope>
    <source>
        <strain evidence="2 3">DSM 23236</strain>
    </source>
</reference>
<dbReference type="InterPro" id="IPR012675">
    <property type="entry name" value="Beta-grasp_dom_sf"/>
</dbReference>
<dbReference type="SUPFAM" id="SSF54292">
    <property type="entry name" value="2Fe-2S ferredoxin-like"/>
    <property type="match status" value="1"/>
</dbReference>
<gene>
    <name evidence="2" type="ORF">SAMN02745857_02554</name>
</gene>
<keyword evidence="3" id="KW-1185">Reference proteome</keyword>
<dbReference type="AlphaFoldDB" id="A0A1W1XRL3"/>
<protein>
    <submittedName>
        <fullName evidence="2">Ferredoxin</fullName>
    </submittedName>
</protein>
<dbReference type="InterPro" id="IPR001041">
    <property type="entry name" value="2Fe-2S_ferredoxin-type"/>
</dbReference>
<name>A0A1W1XRL3_9NEIS</name>